<dbReference type="Proteomes" id="UP001597399">
    <property type="component" value="Unassembled WGS sequence"/>
</dbReference>
<organism evidence="1 2">
    <name type="scientific">Sporolactobacillus shoreicorticis</name>
    <dbReference type="NCBI Taxonomy" id="1923877"/>
    <lineage>
        <taxon>Bacteria</taxon>
        <taxon>Bacillati</taxon>
        <taxon>Bacillota</taxon>
        <taxon>Bacilli</taxon>
        <taxon>Bacillales</taxon>
        <taxon>Sporolactobacillaceae</taxon>
        <taxon>Sporolactobacillus</taxon>
    </lineage>
</organism>
<dbReference type="RefSeq" id="WP_253061780.1">
    <property type="nucleotide sequence ID" value="NZ_JAMXWM010000010.1"/>
</dbReference>
<evidence type="ECO:0000313" key="2">
    <source>
        <dbReference type="Proteomes" id="UP001597399"/>
    </source>
</evidence>
<protein>
    <submittedName>
        <fullName evidence="1">Uncharacterized protein</fullName>
    </submittedName>
</protein>
<evidence type="ECO:0000313" key="1">
    <source>
        <dbReference type="EMBL" id="MFD2696057.1"/>
    </source>
</evidence>
<reference evidence="2" key="1">
    <citation type="journal article" date="2019" name="Int. J. Syst. Evol. Microbiol.">
        <title>The Global Catalogue of Microorganisms (GCM) 10K type strain sequencing project: providing services to taxonomists for standard genome sequencing and annotation.</title>
        <authorList>
            <consortium name="The Broad Institute Genomics Platform"/>
            <consortium name="The Broad Institute Genome Sequencing Center for Infectious Disease"/>
            <person name="Wu L."/>
            <person name="Ma J."/>
        </authorList>
    </citation>
    <scope>NUCLEOTIDE SEQUENCE [LARGE SCALE GENOMIC DNA]</scope>
    <source>
        <strain evidence="2">TISTR 2466</strain>
    </source>
</reference>
<keyword evidence="2" id="KW-1185">Reference proteome</keyword>
<dbReference type="EMBL" id="JBHUMQ010000057">
    <property type="protein sequence ID" value="MFD2696057.1"/>
    <property type="molecule type" value="Genomic_DNA"/>
</dbReference>
<accession>A0ABW5S8U3</accession>
<comment type="caution">
    <text evidence="1">The sequence shown here is derived from an EMBL/GenBank/DDBJ whole genome shotgun (WGS) entry which is preliminary data.</text>
</comment>
<gene>
    <name evidence="1" type="ORF">ACFSUE_20845</name>
</gene>
<name>A0ABW5S8U3_9BACL</name>
<proteinExistence type="predicted"/>
<sequence>MNPITATFIAIHQGEMRMTDRQFAKKYQGKRREIRQGISDFELILEQERREFEHSKKGQGRGFK</sequence>